<feature type="domain" description="Carrier" evidence="5">
    <location>
        <begin position="923"/>
        <end position="998"/>
    </location>
</feature>
<feature type="transmembrane region" description="Helical" evidence="4">
    <location>
        <begin position="1546"/>
        <end position="1565"/>
    </location>
</feature>
<dbReference type="PROSITE" id="PS50075">
    <property type="entry name" value="CARRIER"/>
    <property type="match status" value="1"/>
</dbReference>
<dbReference type="InterPro" id="IPR001242">
    <property type="entry name" value="Condensation_dom"/>
</dbReference>
<dbReference type="GO" id="GO:0044550">
    <property type="term" value="P:secondary metabolite biosynthetic process"/>
    <property type="evidence" value="ECO:0007669"/>
    <property type="project" value="TreeGrafter"/>
</dbReference>
<dbReference type="Gene3D" id="1.10.1200.10">
    <property type="entry name" value="ACP-like"/>
    <property type="match status" value="1"/>
</dbReference>
<dbReference type="Gene3D" id="3.40.50.12780">
    <property type="entry name" value="N-terminal domain of ligase-like"/>
    <property type="match status" value="1"/>
</dbReference>
<dbReference type="Gene3D" id="3.30.559.30">
    <property type="entry name" value="Nonribosomal peptide synthetase, condensation domain"/>
    <property type="match status" value="1"/>
</dbReference>
<evidence type="ECO:0000313" key="6">
    <source>
        <dbReference type="EMBL" id="TMR23749.1"/>
    </source>
</evidence>
<sequence>MTTSLKGLTSSQSRLWFLSRLDPGNAAYNMFITERLIGPLDHDALQNALNAVVARHEVLRTRYTDDDGEPVAVVDPFPRIPLEVVEAPTAEMVADRTSRPFDLAEDPVIRASLLRLGAEDHILIVVMHHIAADGWSLGILMRELSACYNATVRGTEAVLPPLPEISHVQPTDPPQELLDRLAGVMPLELPTDRPRPKIKGSAGDRVEMLVPAGLAGDIAELARRQRCSLFMTLLAAFAAQLSRYTGQEDICIGTPASTRTSEELEPVIGFHINTLALRTDLTDDPAFTDVLRRVRGTCLAAYRHQDVPFDRLVNALDVPRDLSRTPLFQVEFVMGEDVAGGLDFEGVRAEPYDPGTARAKFDLAMEVAAGPRGLRVFLIYSTDLFERATAERFCAHFTSVLRQVAADPRIRLSDLRLADDAELALLDQWGRGKPVPPAARALHELITVRPGKTALVYGSRRVSYEELDGRANALAHRLRDLGIGRDDRVAVCLEQSPELAMAVLGVLKAGAAYVPIDPEQPAERLAYLLADSGAKALVAAGPVGGFSGPVLGIPQEVASSAPQRTAGPDDLAYVIYTSGSTGQPKGVAIQHRQVLNYLADVQERFRVEDGRSFGLLQSLSFDFGITVFYLALMTGGTLHLYPPRISGPELTDHGLDYLKITPSHFAALASDVPPERLLPRRLLIFGGEALSWAYARDLAMLGGCEIVNHYGPTESTVGVTTYTVKPDDDVSGPITPIGRPLGHARIMVLDQNLRPVPIGVAGELCVGGDRLAREYLGRPDLTAEKFVEHDGERVYRTGDLARWLPSGDLEFLGRRDLQVKIRGYRVELGEIDEALAKVPGISHAVVDARGELGAKELVAYLVGEQRPARELRELLGTRLPDYMVPTRYVWLDRLPLKTHGKVDRAALPEPSGDRPDQAAPYEKPVNRVEEVIAATWAEVLGVSRVGVLDDFFDLGGHSLLAMRVIARLARELDVPVSVMDLFQHPTVRGLAGIAGGGGGPRGLLYRLTPPRAVDRTFVCVPYGGASAVVYQPLADGLPDDTALYSVAVPGHDLGLAEEPRPLAEVAQSCVSEILEKISGPLFLYGHCGVGGALIVEIARLLESAGRPVEAVYLGGVFPFAKPTRGFLGVWARLTGSDRWRSDRGQLNWLTGMGADLSDLDVEQQAFVIRNMRHDGRQAETYFTELLESGARPLSAPIISVVGDRDPTTDYYEERYEEWGFLTDRTGLAVIPEAGHYFQKYRTAELAAILTAPPGTHLGPGSRQESDLPDPSVGRFLVVALGQMATIAGGTITEFALPIWIYLQTGQLVQMALLTVLAVIPGVLAAPLVGAVVDRSSRRGVILTATLAGLVIQATAAGLLFTGNLTVEALYPLLTLLSIALAFQRVGYNSAIPQLVPKRYLGHANGVAQMAAGVAQFVAPLAAVGLMSTIGLQGILIADISGYVIAAAILAVTTFPATLARRRREPVVTEIKEGFRISIGNENFRAMVVFFALLALVLSPVFMLYSPLVLSFATLQDVGVIALCGGAGAATGGLAMSVWGGPRRRRMTGMLLLTLIIAVCCVLIGLTRDLVLIGIGAFGVSLGLALVNGVYATIIQVKIPQRFHGRVFALNQMVAWSTIPLGVGVLTPLAERAFDPLLLPGGALATTVGQIIGTGPGRGIALIYLAFGLFIALLVAGALRTRILSRFDTHVPDATPDDLIGRIDHERTVDLGPEGDMASRRTHQAG</sequence>
<dbReference type="InterPro" id="IPR020845">
    <property type="entry name" value="AMP-binding_CS"/>
</dbReference>
<feature type="transmembrane region" description="Helical" evidence="4">
    <location>
        <begin position="1339"/>
        <end position="1362"/>
    </location>
</feature>
<feature type="transmembrane region" description="Helical" evidence="4">
    <location>
        <begin position="1368"/>
        <end position="1387"/>
    </location>
</feature>
<evidence type="ECO:0000313" key="7">
    <source>
        <dbReference type="Proteomes" id="UP000309128"/>
    </source>
</evidence>
<dbReference type="NCBIfam" id="TIGR01733">
    <property type="entry name" value="AA-adenyl-dom"/>
    <property type="match status" value="1"/>
</dbReference>
<dbReference type="Pfam" id="PF00975">
    <property type="entry name" value="Thioesterase"/>
    <property type="match status" value="1"/>
</dbReference>
<evidence type="ECO:0000259" key="5">
    <source>
        <dbReference type="PROSITE" id="PS50075"/>
    </source>
</evidence>
<dbReference type="Gene3D" id="3.40.50.1820">
    <property type="entry name" value="alpha/beta hydrolase"/>
    <property type="match status" value="1"/>
</dbReference>
<dbReference type="PANTHER" id="PTHR45527:SF1">
    <property type="entry name" value="FATTY ACID SYNTHASE"/>
    <property type="match status" value="1"/>
</dbReference>
<gene>
    <name evidence="6" type="ORF">ETD86_07085</name>
</gene>
<keyword evidence="4" id="KW-0472">Membrane</keyword>
<dbReference type="InterPro" id="IPR045851">
    <property type="entry name" value="AMP-bd_C_sf"/>
</dbReference>
<dbReference type="CDD" id="cd05930">
    <property type="entry name" value="A_NRPS"/>
    <property type="match status" value="1"/>
</dbReference>
<dbReference type="EMBL" id="VCKY01000016">
    <property type="protein sequence ID" value="TMR23749.1"/>
    <property type="molecule type" value="Genomic_DNA"/>
</dbReference>
<dbReference type="GO" id="GO:0043041">
    <property type="term" value="P:amino acid activation for nonribosomal peptide biosynthetic process"/>
    <property type="evidence" value="ECO:0007669"/>
    <property type="project" value="TreeGrafter"/>
</dbReference>
<evidence type="ECO:0000256" key="4">
    <source>
        <dbReference type="SAM" id="Phobius"/>
    </source>
</evidence>
<dbReference type="InterPro" id="IPR036736">
    <property type="entry name" value="ACP-like_sf"/>
</dbReference>
<dbReference type="Proteomes" id="UP000309128">
    <property type="component" value="Unassembled WGS sequence"/>
</dbReference>
<keyword evidence="4" id="KW-1133">Transmembrane helix</keyword>
<dbReference type="InterPro" id="IPR001031">
    <property type="entry name" value="Thioesterase"/>
</dbReference>
<dbReference type="Pfam" id="PF00550">
    <property type="entry name" value="PP-binding"/>
    <property type="match status" value="1"/>
</dbReference>
<dbReference type="InterPro" id="IPR029058">
    <property type="entry name" value="AB_hydrolase_fold"/>
</dbReference>
<accession>A0A5S4FSU6</accession>
<dbReference type="OrthoDB" id="2472181at2"/>
<feature type="transmembrane region" description="Helical" evidence="4">
    <location>
        <begin position="1606"/>
        <end position="1629"/>
    </location>
</feature>
<keyword evidence="3" id="KW-0597">Phosphoprotein</keyword>
<dbReference type="InterPro" id="IPR025110">
    <property type="entry name" value="AMP-bd_C"/>
</dbReference>
<dbReference type="Pfam" id="PF00501">
    <property type="entry name" value="AMP-binding"/>
    <property type="match status" value="1"/>
</dbReference>
<evidence type="ECO:0000256" key="2">
    <source>
        <dbReference type="ARBA" id="ARBA00022450"/>
    </source>
</evidence>
<dbReference type="GO" id="GO:0022857">
    <property type="term" value="F:transmembrane transporter activity"/>
    <property type="evidence" value="ECO:0007669"/>
    <property type="project" value="InterPro"/>
</dbReference>
<dbReference type="InterPro" id="IPR000873">
    <property type="entry name" value="AMP-dep_synth/lig_dom"/>
</dbReference>
<comment type="caution">
    <text evidence="6">The sequence shown here is derived from an EMBL/GenBank/DDBJ whole genome shotgun (WGS) entry which is preliminary data.</text>
</comment>
<feature type="transmembrane region" description="Helical" evidence="4">
    <location>
        <begin position="1517"/>
        <end position="1539"/>
    </location>
</feature>
<reference evidence="6 7" key="1">
    <citation type="submission" date="2019-05" db="EMBL/GenBank/DDBJ databases">
        <title>Draft genome sequence of Nonomuraea turkmeniaca DSM 43926.</title>
        <authorList>
            <person name="Saricaoglu S."/>
            <person name="Isik K."/>
        </authorList>
    </citation>
    <scope>NUCLEOTIDE SEQUENCE [LARGE SCALE GENOMIC DNA]</scope>
    <source>
        <strain evidence="6 7">DSM 43926</strain>
    </source>
</reference>
<feature type="transmembrane region" description="Helical" evidence="4">
    <location>
        <begin position="1571"/>
        <end position="1594"/>
    </location>
</feature>
<keyword evidence="4" id="KW-0812">Transmembrane</keyword>
<dbReference type="Pfam" id="PF07690">
    <property type="entry name" value="MFS_1"/>
    <property type="match status" value="1"/>
</dbReference>
<dbReference type="InterPro" id="IPR011701">
    <property type="entry name" value="MFS"/>
</dbReference>
<dbReference type="CDD" id="cd06173">
    <property type="entry name" value="MFS_MefA_like"/>
    <property type="match status" value="1"/>
</dbReference>
<keyword evidence="7" id="KW-1185">Reference proteome</keyword>
<dbReference type="InterPro" id="IPR006162">
    <property type="entry name" value="Ppantetheine_attach_site"/>
</dbReference>
<keyword evidence="2" id="KW-0596">Phosphopantetheine</keyword>
<organism evidence="6 7">
    <name type="scientific">Nonomuraea turkmeniaca</name>
    <dbReference type="NCBI Taxonomy" id="103838"/>
    <lineage>
        <taxon>Bacteria</taxon>
        <taxon>Bacillati</taxon>
        <taxon>Actinomycetota</taxon>
        <taxon>Actinomycetes</taxon>
        <taxon>Streptosporangiales</taxon>
        <taxon>Streptosporangiaceae</taxon>
        <taxon>Nonomuraea</taxon>
    </lineage>
</organism>
<name>A0A5S4FSU6_9ACTN</name>
<dbReference type="PANTHER" id="PTHR45527">
    <property type="entry name" value="NONRIBOSOMAL PEPTIDE SYNTHETASE"/>
    <property type="match status" value="1"/>
</dbReference>
<feature type="transmembrane region" description="Helical" evidence="4">
    <location>
        <begin position="1429"/>
        <end position="1454"/>
    </location>
</feature>
<dbReference type="InterPro" id="IPR036259">
    <property type="entry name" value="MFS_trans_sf"/>
</dbReference>
<proteinExistence type="predicted"/>
<dbReference type="InterPro" id="IPR023213">
    <property type="entry name" value="CAT-like_dom_sf"/>
</dbReference>
<dbReference type="InterPro" id="IPR010071">
    <property type="entry name" value="AA_adenyl_dom"/>
</dbReference>
<feature type="transmembrane region" description="Helical" evidence="4">
    <location>
        <begin position="1658"/>
        <end position="1678"/>
    </location>
</feature>
<dbReference type="CDD" id="cd19531">
    <property type="entry name" value="LCL_NRPS-like"/>
    <property type="match status" value="1"/>
</dbReference>
<comment type="cofactor">
    <cofactor evidence="1">
        <name>pantetheine 4'-phosphate</name>
        <dbReference type="ChEBI" id="CHEBI:47942"/>
    </cofactor>
</comment>
<dbReference type="GO" id="GO:0031177">
    <property type="term" value="F:phosphopantetheine binding"/>
    <property type="evidence" value="ECO:0007669"/>
    <property type="project" value="InterPro"/>
</dbReference>
<evidence type="ECO:0000256" key="1">
    <source>
        <dbReference type="ARBA" id="ARBA00001957"/>
    </source>
</evidence>
<dbReference type="RefSeq" id="WP_138665289.1">
    <property type="nucleotide sequence ID" value="NZ_VCKY01000016.1"/>
</dbReference>
<feature type="transmembrane region" description="Helical" evidence="4">
    <location>
        <begin position="1308"/>
        <end position="1332"/>
    </location>
</feature>
<dbReference type="InterPro" id="IPR020806">
    <property type="entry name" value="PKS_PP-bd"/>
</dbReference>
<dbReference type="SUPFAM" id="SSF56801">
    <property type="entry name" value="Acetyl-CoA synthetase-like"/>
    <property type="match status" value="1"/>
</dbReference>
<evidence type="ECO:0000256" key="3">
    <source>
        <dbReference type="ARBA" id="ARBA00022553"/>
    </source>
</evidence>
<dbReference type="Pfam" id="PF13193">
    <property type="entry name" value="AMP-binding_C"/>
    <property type="match status" value="1"/>
</dbReference>
<dbReference type="PROSITE" id="PS00012">
    <property type="entry name" value="PHOSPHOPANTETHEINE"/>
    <property type="match status" value="1"/>
</dbReference>
<dbReference type="Gene3D" id="3.30.559.10">
    <property type="entry name" value="Chloramphenicol acetyltransferase-like domain"/>
    <property type="match status" value="1"/>
</dbReference>
<dbReference type="GO" id="GO:0003824">
    <property type="term" value="F:catalytic activity"/>
    <property type="evidence" value="ECO:0007669"/>
    <property type="project" value="InterPro"/>
</dbReference>
<dbReference type="GO" id="GO:0072330">
    <property type="term" value="P:monocarboxylic acid biosynthetic process"/>
    <property type="evidence" value="ECO:0007669"/>
    <property type="project" value="UniProtKB-ARBA"/>
</dbReference>
<dbReference type="FunFam" id="1.10.1200.10:FF:000016">
    <property type="entry name" value="Non-ribosomal peptide synthase"/>
    <property type="match status" value="1"/>
</dbReference>
<dbReference type="SUPFAM" id="SSF52777">
    <property type="entry name" value="CoA-dependent acyltransferases"/>
    <property type="match status" value="2"/>
</dbReference>
<dbReference type="SUPFAM" id="SSF47336">
    <property type="entry name" value="ACP-like"/>
    <property type="match status" value="1"/>
</dbReference>
<dbReference type="InterPro" id="IPR009081">
    <property type="entry name" value="PP-bd_ACP"/>
</dbReference>
<dbReference type="GO" id="GO:0008610">
    <property type="term" value="P:lipid biosynthetic process"/>
    <property type="evidence" value="ECO:0007669"/>
    <property type="project" value="UniProtKB-ARBA"/>
</dbReference>
<feature type="transmembrane region" description="Helical" evidence="4">
    <location>
        <begin position="1399"/>
        <end position="1423"/>
    </location>
</feature>
<dbReference type="FunFam" id="3.40.50.980:FF:000001">
    <property type="entry name" value="Non-ribosomal peptide synthetase"/>
    <property type="match status" value="1"/>
</dbReference>
<dbReference type="PROSITE" id="PS00455">
    <property type="entry name" value="AMP_BINDING"/>
    <property type="match status" value="1"/>
</dbReference>
<dbReference type="InterPro" id="IPR042099">
    <property type="entry name" value="ANL_N_sf"/>
</dbReference>
<dbReference type="GO" id="GO:0005829">
    <property type="term" value="C:cytosol"/>
    <property type="evidence" value="ECO:0007669"/>
    <property type="project" value="TreeGrafter"/>
</dbReference>
<dbReference type="SUPFAM" id="SSF53474">
    <property type="entry name" value="alpha/beta-Hydrolases"/>
    <property type="match status" value="1"/>
</dbReference>
<dbReference type="Gene3D" id="1.20.1250.20">
    <property type="entry name" value="MFS general substrate transporter like domains"/>
    <property type="match status" value="1"/>
</dbReference>
<feature type="transmembrane region" description="Helical" evidence="4">
    <location>
        <begin position="1485"/>
        <end position="1505"/>
    </location>
</feature>
<protein>
    <submittedName>
        <fullName evidence="6">Amino acid adenylation domain-containing protein</fullName>
    </submittedName>
</protein>
<dbReference type="Pfam" id="PF00668">
    <property type="entry name" value="Condensation"/>
    <property type="match status" value="1"/>
</dbReference>
<dbReference type="SUPFAM" id="SSF103473">
    <property type="entry name" value="MFS general substrate transporter"/>
    <property type="match status" value="1"/>
</dbReference>
<dbReference type="Gene3D" id="3.30.300.30">
    <property type="match status" value="1"/>
</dbReference>
<dbReference type="SMART" id="SM00823">
    <property type="entry name" value="PKS_PP"/>
    <property type="match status" value="1"/>
</dbReference>